<evidence type="ECO:0000259" key="7">
    <source>
        <dbReference type="Pfam" id="PF21981"/>
    </source>
</evidence>
<dbReference type="InterPro" id="IPR036388">
    <property type="entry name" value="WH-like_DNA-bd_sf"/>
</dbReference>
<comment type="subcellular location">
    <subcellularLocation>
        <location evidence="1 5">Cytoplasm</location>
    </subcellularLocation>
</comment>
<organism evidence="9 10">
    <name type="scientific">Geobacter pickeringii</name>
    <dbReference type="NCBI Taxonomy" id="345632"/>
    <lineage>
        <taxon>Bacteria</taxon>
        <taxon>Pseudomonadati</taxon>
        <taxon>Thermodesulfobacteriota</taxon>
        <taxon>Desulfuromonadia</taxon>
        <taxon>Geobacterales</taxon>
        <taxon>Geobacteraceae</taxon>
        <taxon>Geobacter</taxon>
    </lineage>
</organism>
<dbReference type="HAMAP" id="MF_01114">
    <property type="entry name" value="RecX"/>
    <property type="match status" value="1"/>
</dbReference>
<evidence type="ECO:0000313" key="10">
    <source>
        <dbReference type="Proteomes" id="UP000057609"/>
    </source>
</evidence>
<keyword evidence="4 5" id="KW-0963">Cytoplasm</keyword>
<sequence>MGRERSGLSHAVDLLSRRDHAEAELARKLRRTVDDEEEIARIVARLRELGYLDDRRLAVRIVEAALAGGRMAGARLRLELQRRGIPRAIADEVLHAAAGDYDERGAVTALLSRKFPRFAAEGGDPREKRRIVGWLQRRGFSLSAILEALREPAED</sequence>
<feature type="domain" description="RecX second three-helical" evidence="6">
    <location>
        <begin position="53"/>
        <end position="94"/>
    </location>
</feature>
<dbReference type="OrthoDB" id="9813859at2"/>
<evidence type="ECO:0000256" key="3">
    <source>
        <dbReference type="ARBA" id="ARBA00018111"/>
    </source>
</evidence>
<feature type="domain" description="RecX third three-helical" evidence="7">
    <location>
        <begin position="107"/>
        <end position="149"/>
    </location>
</feature>
<accession>A0A0B5BDQ8</accession>
<dbReference type="InterPro" id="IPR053924">
    <property type="entry name" value="RecX_HTH_2nd"/>
</dbReference>
<dbReference type="Pfam" id="PF21982">
    <property type="entry name" value="RecX_HTH1"/>
    <property type="match status" value="1"/>
</dbReference>
<protein>
    <recommendedName>
        <fullName evidence="3 5">Regulatory protein RecX</fullName>
    </recommendedName>
</protein>
<dbReference type="Pfam" id="PF21981">
    <property type="entry name" value="RecX_HTH3"/>
    <property type="match status" value="1"/>
</dbReference>
<evidence type="ECO:0000259" key="8">
    <source>
        <dbReference type="Pfam" id="PF21982"/>
    </source>
</evidence>
<dbReference type="Proteomes" id="UP000057609">
    <property type="component" value="Chromosome"/>
</dbReference>
<evidence type="ECO:0000256" key="4">
    <source>
        <dbReference type="ARBA" id="ARBA00022490"/>
    </source>
</evidence>
<dbReference type="STRING" id="345632.GPICK_01425"/>
<dbReference type="HOGENOM" id="CLU_066607_3_3_7"/>
<comment type="similarity">
    <text evidence="2 5">Belongs to the RecX family.</text>
</comment>
<keyword evidence="10" id="KW-1185">Reference proteome</keyword>
<dbReference type="InterPro" id="IPR053926">
    <property type="entry name" value="RecX_HTH_1st"/>
</dbReference>
<dbReference type="InterPro" id="IPR053925">
    <property type="entry name" value="RecX_HTH_3rd"/>
</dbReference>
<dbReference type="AlphaFoldDB" id="A0A0B5BDQ8"/>
<dbReference type="GO" id="GO:0006282">
    <property type="term" value="P:regulation of DNA repair"/>
    <property type="evidence" value="ECO:0007669"/>
    <property type="project" value="UniProtKB-UniRule"/>
</dbReference>
<evidence type="ECO:0000259" key="6">
    <source>
        <dbReference type="Pfam" id="PF02631"/>
    </source>
</evidence>
<feature type="domain" description="RecX first three-helical" evidence="8">
    <location>
        <begin position="10"/>
        <end position="46"/>
    </location>
</feature>
<dbReference type="InterPro" id="IPR003783">
    <property type="entry name" value="Regulatory_RecX"/>
</dbReference>
<gene>
    <name evidence="5" type="primary">recX</name>
    <name evidence="9" type="ORF">GPICK_01425</name>
</gene>
<reference evidence="9 10" key="1">
    <citation type="journal article" date="2015" name="Genome Announc.">
        <title>Complete Genome of Geobacter pickeringii G13T, a Metal-Reducing Isolate from Sedimentary Kaolin Deposits.</title>
        <authorList>
            <person name="Badalamenti J.P."/>
            <person name="Bond D.R."/>
        </authorList>
    </citation>
    <scope>NUCLEOTIDE SEQUENCE [LARGE SCALE GENOMIC DNA]</scope>
    <source>
        <strain evidence="9 10">G13</strain>
    </source>
</reference>
<comment type="function">
    <text evidence="5">Modulates RecA activity.</text>
</comment>
<dbReference type="Pfam" id="PF02631">
    <property type="entry name" value="RecX_HTH2"/>
    <property type="match status" value="1"/>
</dbReference>
<evidence type="ECO:0000256" key="1">
    <source>
        <dbReference type="ARBA" id="ARBA00004496"/>
    </source>
</evidence>
<dbReference type="PANTHER" id="PTHR33602:SF1">
    <property type="entry name" value="REGULATORY PROTEIN RECX FAMILY PROTEIN"/>
    <property type="match status" value="1"/>
</dbReference>
<evidence type="ECO:0000256" key="5">
    <source>
        <dbReference type="HAMAP-Rule" id="MF_01114"/>
    </source>
</evidence>
<dbReference type="PANTHER" id="PTHR33602">
    <property type="entry name" value="REGULATORY PROTEIN RECX FAMILY PROTEIN"/>
    <property type="match status" value="1"/>
</dbReference>
<proteinExistence type="inferred from homology"/>
<evidence type="ECO:0000313" key="9">
    <source>
        <dbReference type="EMBL" id="AJE02211.1"/>
    </source>
</evidence>
<dbReference type="EMBL" id="CP009788">
    <property type="protein sequence ID" value="AJE02211.1"/>
    <property type="molecule type" value="Genomic_DNA"/>
</dbReference>
<evidence type="ECO:0000256" key="2">
    <source>
        <dbReference type="ARBA" id="ARBA00009695"/>
    </source>
</evidence>
<dbReference type="GO" id="GO:0005737">
    <property type="term" value="C:cytoplasm"/>
    <property type="evidence" value="ECO:0007669"/>
    <property type="project" value="UniProtKB-SubCell"/>
</dbReference>
<name>A0A0B5BDQ8_9BACT</name>
<dbReference type="KEGG" id="gpi:GPICK_01425"/>
<dbReference type="Gene3D" id="1.10.10.10">
    <property type="entry name" value="Winged helix-like DNA-binding domain superfamily/Winged helix DNA-binding domain"/>
    <property type="match status" value="3"/>
</dbReference>